<dbReference type="InterPro" id="IPR011701">
    <property type="entry name" value="MFS"/>
</dbReference>
<feature type="transmembrane region" description="Helical" evidence="6">
    <location>
        <begin position="370"/>
        <end position="389"/>
    </location>
</feature>
<evidence type="ECO:0000256" key="3">
    <source>
        <dbReference type="ARBA" id="ARBA00022692"/>
    </source>
</evidence>
<feature type="transmembrane region" description="Helical" evidence="6">
    <location>
        <begin position="309"/>
        <end position="330"/>
    </location>
</feature>
<dbReference type="Proteomes" id="UP001174205">
    <property type="component" value="Unassembled WGS sequence"/>
</dbReference>
<comment type="caution">
    <text evidence="7">The sequence shown here is derived from an EMBL/GenBank/DDBJ whole genome shotgun (WGS) entry which is preliminary data.</text>
</comment>
<dbReference type="InterPro" id="IPR036259">
    <property type="entry name" value="MFS_trans_sf"/>
</dbReference>
<dbReference type="PANTHER" id="PTHR23513">
    <property type="entry name" value="INTEGRAL MEMBRANE EFFLUX PROTEIN-RELATED"/>
    <property type="match status" value="1"/>
</dbReference>
<protein>
    <submittedName>
        <fullName evidence="7">MFS transporter</fullName>
    </submittedName>
</protein>
<organism evidence="7 8">
    <name type="scientific">Paenibacillus vandeheii</name>
    <dbReference type="NCBI Taxonomy" id="3035917"/>
    <lineage>
        <taxon>Bacteria</taxon>
        <taxon>Bacillati</taxon>
        <taxon>Bacillota</taxon>
        <taxon>Bacilli</taxon>
        <taxon>Bacillales</taxon>
        <taxon>Paenibacillaceae</taxon>
        <taxon>Paenibacillus</taxon>
    </lineage>
</organism>
<evidence type="ECO:0000313" key="7">
    <source>
        <dbReference type="EMBL" id="MDN4602834.1"/>
    </source>
</evidence>
<gene>
    <name evidence="7" type="ORF">P5G61_16465</name>
</gene>
<feature type="transmembrane region" description="Helical" evidence="6">
    <location>
        <begin position="12"/>
        <end position="31"/>
    </location>
</feature>
<evidence type="ECO:0000256" key="6">
    <source>
        <dbReference type="SAM" id="Phobius"/>
    </source>
</evidence>
<evidence type="ECO:0000256" key="5">
    <source>
        <dbReference type="ARBA" id="ARBA00023136"/>
    </source>
</evidence>
<dbReference type="RefSeq" id="WP_301247552.1">
    <property type="nucleotide sequence ID" value="NZ_JAROCD010000007.1"/>
</dbReference>
<feature type="transmembrane region" description="Helical" evidence="6">
    <location>
        <begin position="224"/>
        <end position="243"/>
    </location>
</feature>
<feature type="transmembrane region" description="Helical" evidence="6">
    <location>
        <begin position="135"/>
        <end position="157"/>
    </location>
</feature>
<evidence type="ECO:0000313" key="8">
    <source>
        <dbReference type="Proteomes" id="UP001174205"/>
    </source>
</evidence>
<evidence type="ECO:0000256" key="4">
    <source>
        <dbReference type="ARBA" id="ARBA00022989"/>
    </source>
</evidence>
<proteinExistence type="predicted"/>
<evidence type="ECO:0000256" key="1">
    <source>
        <dbReference type="ARBA" id="ARBA00004651"/>
    </source>
</evidence>
<evidence type="ECO:0000256" key="2">
    <source>
        <dbReference type="ARBA" id="ARBA00022475"/>
    </source>
</evidence>
<feature type="transmembrane region" description="Helical" evidence="6">
    <location>
        <begin position="255"/>
        <end position="276"/>
    </location>
</feature>
<dbReference type="SUPFAM" id="SSF103473">
    <property type="entry name" value="MFS general substrate transporter"/>
    <property type="match status" value="1"/>
</dbReference>
<feature type="transmembrane region" description="Helical" evidence="6">
    <location>
        <begin position="342"/>
        <end position="364"/>
    </location>
</feature>
<comment type="subcellular location">
    <subcellularLocation>
        <location evidence="1">Cell membrane</location>
        <topology evidence="1">Multi-pass membrane protein</topology>
    </subcellularLocation>
</comment>
<keyword evidence="2" id="KW-1003">Cell membrane</keyword>
<keyword evidence="5 6" id="KW-0472">Membrane</keyword>
<feature type="transmembrane region" description="Helical" evidence="6">
    <location>
        <begin position="283"/>
        <end position="303"/>
    </location>
</feature>
<keyword evidence="4 6" id="KW-1133">Transmembrane helix</keyword>
<dbReference type="EMBL" id="JAROCD010000007">
    <property type="protein sequence ID" value="MDN4602834.1"/>
    <property type="molecule type" value="Genomic_DNA"/>
</dbReference>
<accession>A0ABT8JF95</accession>
<feature type="transmembrane region" description="Helical" evidence="6">
    <location>
        <begin position="163"/>
        <end position="181"/>
    </location>
</feature>
<dbReference type="CDD" id="cd06173">
    <property type="entry name" value="MFS_MefA_like"/>
    <property type="match status" value="1"/>
</dbReference>
<feature type="transmembrane region" description="Helical" evidence="6">
    <location>
        <begin position="96"/>
        <end position="115"/>
    </location>
</feature>
<name>A0ABT8JF95_9BACL</name>
<keyword evidence="3 6" id="KW-0812">Transmembrane</keyword>
<dbReference type="PANTHER" id="PTHR23513:SF6">
    <property type="entry name" value="MAJOR FACILITATOR SUPERFAMILY ASSOCIATED DOMAIN-CONTAINING PROTEIN"/>
    <property type="match status" value="1"/>
</dbReference>
<feature type="transmembrane region" description="Helical" evidence="6">
    <location>
        <begin position="69"/>
        <end position="90"/>
    </location>
</feature>
<reference evidence="7" key="1">
    <citation type="submission" date="2023-03" db="EMBL/GenBank/DDBJ databases">
        <title>MT1 and MT2 Draft Genomes of Novel Species.</title>
        <authorList>
            <person name="Venkateswaran K."/>
        </authorList>
    </citation>
    <scope>NUCLEOTIDE SEQUENCE</scope>
    <source>
        <strain evidence="7">F6_3S_P_1C</strain>
    </source>
</reference>
<dbReference type="Gene3D" id="1.20.1250.20">
    <property type="entry name" value="MFS general substrate transporter like domains"/>
    <property type="match status" value="1"/>
</dbReference>
<feature type="transmembrane region" description="Helical" evidence="6">
    <location>
        <begin position="37"/>
        <end position="57"/>
    </location>
</feature>
<keyword evidence="8" id="KW-1185">Reference proteome</keyword>
<dbReference type="Pfam" id="PF07690">
    <property type="entry name" value="MFS_1"/>
    <property type="match status" value="1"/>
</dbReference>
<sequence length="417" mass="45797">MKRDFWYLVSGRLFSNIGDSLYSVAAMWLIFELTGNSVFTGIAGFLTMVPSGLQFLIGPYIDKANLKKVMIVSQLTQFALIISIPIFYHYNFLNVYTLLFIMFAASCASAFAYPAQMSLLPRIVNKNSMTRANSLMALAYQGTDILFMAISGVLITITATHVVLFYNSFLFLVTSILFTKIRYKNLRSHENPNPNENIYELIKNYYSELTEGFSYIRNSLIPQILLGSIIANFLIGAFIVSLPSYAQDRGGVEFYGYYLAAFSAGSLVGSLLALLLKEVKIGKLTIIGFLFSGLVWLASGLISNPYISVILLGLASIIMGITNVIFMTLIQNSVDENILGRVISLIVSLTVVATPLGNLVGGFVSEWLGSIYAFIGAGIGLIYVSLYWLSNPNLRGISTASNSSHLVTGVKLEEKAN</sequence>